<dbReference type="OrthoDB" id="2471595at2"/>
<dbReference type="GO" id="GO:0008253">
    <property type="term" value="F:5'-nucleotidase activity"/>
    <property type="evidence" value="ECO:0007669"/>
    <property type="project" value="InterPro"/>
</dbReference>
<dbReference type="Proteomes" id="UP000318521">
    <property type="component" value="Unassembled WGS sequence"/>
</dbReference>
<dbReference type="InterPro" id="IPR052419">
    <property type="entry name" value="5_3-deoxyribonucleotidase-like"/>
</dbReference>
<feature type="active site" description="Proton donor" evidence="4">
    <location>
        <position position="11"/>
    </location>
</feature>
<comment type="caution">
    <text evidence="5">The sequence shown here is derived from an EMBL/GenBank/DDBJ whole genome shotgun (WGS) entry which is preliminary data.</text>
</comment>
<dbReference type="PANTHER" id="PTHR35134">
    <property type="entry name" value="NUCLEOTIDASE YQFW-RELATED"/>
    <property type="match status" value="1"/>
</dbReference>
<dbReference type="RefSeq" id="WP_143848627.1">
    <property type="nucleotide sequence ID" value="NZ_VLXZ01000005.1"/>
</dbReference>
<dbReference type="EMBL" id="VLXZ01000005">
    <property type="protein sequence ID" value="TSB46733.1"/>
    <property type="molecule type" value="Genomic_DNA"/>
</dbReference>
<dbReference type="AlphaFoldDB" id="A0A553ZZ78"/>
<reference evidence="5 6" key="1">
    <citation type="submission" date="2019-07" db="EMBL/GenBank/DDBJ databases">
        <authorList>
            <person name="Park Y.J."/>
            <person name="Jeong S.E."/>
            <person name="Jung H.S."/>
        </authorList>
    </citation>
    <scope>NUCLEOTIDE SEQUENCE [LARGE SCALE GENOMIC DNA]</scope>
    <source>
        <strain evidence="6">P16(2019)</strain>
    </source>
</reference>
<proteinExistence type="inferred from homology"/>
<dbReference type="PIRSF" id="PIRSF021362">
    <property type="entry name" value="UCP021362_HAD"/>
    <property type="match status" value="1"/>
</dbReference>
<protein>
    <recommendedName>
        <fullName evidence="3">Nucleotidase</fullName>
        <ecNumber evidence="3">3.1.3.-</ecNumber>
    </recommendedName>
</protein>
<comment type="similarity">
    <text evidence="1 3">Belongs to the 5'(3')-deoxyribonucleotidase family.</text>
</comment>
<evidence type="ECO:0000256" key="2">
    <source>
        <dbReference type="ARBA" id="ARBA00022801"/>
    </source>
</evidence>
<dbReference type="InterPro" id="IPR023214">
    <property type="entry name" value="HAD_sf"/>
</dbReference>
<feature type="active site" description="Nucleophile" evidence="4">
    <location>
        <position position="9"/>
    </location>
</feature>
<dbReference type="InterPro" id="IPR010708">
    <property type="entry name" value="5'(3')-deoxyribonucleotidase"/>
</dbReference>
<keyword evidence="6" id="KW-1185">Reference proteome</keyword>
<dbReference type="InterPro" id="IPR009206">
    <property type="entry name" value="Nucleotidase_putative"/>
</dbReference>
<evidence type="ECO:0000313" key="5">
    <source>
        <dbReference type="EMBL" id="TSB46733.1"/>
    </source>
</evidence>
<dbReference type="SUPFAM" id="SSF56784">
    <property type="entry name" value="HAD-like"/>
    <property type="match status" value="1"/>
</dbReference>
<gene>
    <name evidence="5" type="ORF">FN960_10325</name>
</gene>
<accession>A0A553ZZ78</accession>
<evidence type="ECO:0000256" key="3">
    <source>
        <dbReference type="PIRNR" id="PIRNR021362"/>
    </source>
</evidence>
<evidence type="ECO:0000256" key="4">
    <source>
        <dbReference type="PIRSR" id="PIRSR610708-1"/>
    </source>
</evidence>
<sequence length="194" mass="22633">MKNIRFGLDIDGTVTDPAAFVPALNQAFNKQLTIEDITSYDLTGLLDISYDEFSQWMKKNEATIYEKAAMAEHAEIVIQKWATRFELYYVTARGNYLEDITKVWLEQKQLPYHHIELLGQHDKVDAVHQYHLDIFFEDKHDNAVAIAEQCSIPVILFDTPYNQEPVPEGVIRVKNWLEAEKWVNTWLEKHKGSY</sequence>
<dbReference type="InterPro" id="IPR036412">
    <property type="entry name" value="HAD-like_sf"/>
</dbReference>
<dbReference type="EC" id="3.1.3.-" evidence="3"/>
<dbReference type="PANTHER" id="PTHR35134:SF2">
    <property type="entry name" value="NUCLEOTIDASE YQFW-RELATED"/>
    <property type="match status" value="1"/>
</dbReference>
<name>A0A553ZZ78_9BACI</name>
<dbReference type="GO" id="GO:0009264">
    <property type="term" value="P:deoxyribonucleotide catabolic process"/>
    <property type="evidence" value="ECO:0007669"/>
    <property type="project" value="InterPro"/>
</dbReference>
<dbReference type="Pfam" id="PF06941">
    <property type="entry name" value="NT5C"/>
    <property type="match status" value="1"/>
</dbReference>
<organism evidence="5 6">
    <name type="scientific">Alkalicoccobacillus porphyridii</name>
    <dbReference type="NCBI Taxonomy" id="2597270"/>
    <lineage>
        <taxon>Bacteria</taxon>
        <taxon>Bacillati</taxon>
        <taxon>Bacillota</taxon>
        <taxon>Bacilli</taxon>
        <taxon>Bacillales</taxon>
        <taxon>Bacillaceae</taxon>
        <taxon>Alkalicoccobacillus</taxon>
    </lineage>
</organism>
<evidence type="ECO:0000313" key="6">
    <source>
        <dbReference type="Proteomes" id="UP000318521"/>
    </source>
</evidence>
<dbReference type="Gene3D" id="3.40.50.1000">
    <property type="entry name" value="HAD superfamily/HAD-like"/>
    <property type="match status" value="1"/>
</dbReference>
<keyword evidence="2 3" id="KW-0378">Hydrolase</keyword>
<evidence type="ECO:0000256" key="1">
    <source>
        <dbReference type="ARBA" id="ARBA00009589"/>
    </source>
</evidence>